<accession>A0A5J4ZRT7</accession>
<evidence type="ECO:0000313" key="1">
    <source>
        <dbReference type="EMBL" id="KAA8520544.1"/>
    </source>
</evidence>
<dbReference type="EMBL" id="CM018049">
    <property type="protein sequence ID" value="KAA8520544.1"/>
    <property type="molecule type" value="Genomic_DNA"/>
</dbReference>
<sequence>MEVKKKKPGNSRLFDWALGLTRQSPSVPICCLAFPLALNSPLLSKPPPPSSSDSLLLSQSNHISFLVIEFTSNQSLQIQPTLNKQLKSFRSNLER</sequence>
<name>A0A5J4ZRT7_9ASTE</name>
<organism evidence="1 2">
    <name type="scientific">Nyssa sinensis</name>
    <dbReference type="NCBI Taxonomy" id="561372"/>
    <lineage>
        <taxon>Eukaryota</taxon>
        <taxon>Viridiplantae</taxon>
        <taxon>Streptophyta</taxon>
        <taxon>Embryophyta</taxon>
        <taxon>Tracheophyta</taxon>
        <taxon>Spermatophyta</taxon>
        <taxon>Magnoliopsida</taxon>
        <taxon>eudicotyledons</taxon>
        <taxon>Gunneridae</taxon>
        <taxon>Pentapetalae</taxon>
        <taxon>asterids</taxon>
        <taxon>Cornales</taxon>
        <taxon>Nyssaceae</taxon>
        <taxon>Nyssa</taxon>
    </lineage>
</organism>
<gene>
    <name evidence="1" type="ORF">F0562_014800</name>
</gene>
<reference evidence="1 2" key="1">
    <citation type="submission" date="2019-09" db="EMBL/GenBank/DDBJ databases">
        <title>A chromosome-level genome assembly of the Chinese tupelo Nyssa sinensis.</title>
        <authorList>
            <person name="Yang X."/>
            <person name="Kang M."/>
            <person name="Yang Y."/>
            <person name="Xiong H."/>
            <person name="Wang M."/>
            <person name="Zhang Z."/>
            <person name="Wang Z."/>
            <person name="Wu H."/>
            <person name="Ma T."/>
            <person name="Liu J."/>
            <person name="Xi Z."/>
        </authorList>
    </citation>
    <scope>NUCLEOTIDE SEQUENCE [LARGE SCALE GENOMIC DNA]</scope>
    <source>
        <strain evidence="1">J267</strain>
        <tissue evidence="1">Leaf</tissue>
    </source>
</reference>
<evidence type="ECO:0000313" key="2">
    <source>
        <dbReference type="Proteomes" id="UP000325577"/>
    </source>
</evidence>
<proteinExistence type="predicted"/>
<keyword evidence="2" id="KW-1185">Reference proteome</keyword>
<dbReference type="AlphaFoldDB" id="A0A5J4ZRT7"/>
<protein>
    <submittedName>
        <fullName evidence="1">Uncharacterized protein</fullName>
    </submittedName>
</protein>
<dbReference type="Proteomes" id="UP000325577">
    <property type="component" value="Linkage Group LG6"/>
</dbReference>